<dbReference type="AlphaFoldDB" id="A0A1R2D158"/>
<dbReference type="EMBL" id="MPUH01000018">
    <property type="protein sequence ID" value="OMJ94999.1"/>
    <property type="molecule type" value="Genomic_DNA"/>
</dbReference>
<organism evidence="1 2">
    <name type="scientific">Stentor coeruleus</name>
    <dbReference type="NCBI Taxonomy" id="5963"/>
    <lineage>
        <taxon>Eukaryota</taxon>
        <taxon>Sar</taxon>
        <taxon>Alveolata</taxon>
        <taxon>Ciliophora</taxon>
        <taxon>Postciliodesmatophora</taxon>
        <taxon>Heterotrichea</taxon>
        <taxon>Heterotrichida</taxon>
        <taxon>Stentoridae</taxon>
        <taxon>Stentor</taxon>
    </lineage>
</organism>
<dbReference type="Proteomes" id="UP000187209">
    <property type="component" value="Unassembled WGS sequence"/>
</dbReference>
<reference evidence="1 2" key="1">
    <citation type="submission" date="2016-11" db="EMBL/GenBank/DDBJ databases">
        <title>The macronuclear genome of Stentor coeruleus: a giant cell with tiny introns.</title>
        <authorList>
            <person name="Slabodnick M."/>
            <person name="Ruby J.G."/>
            <person name="Reiff S.B."/>
            <person name="Swart E.C."/>
            <person name="Gosai S."/>
            <person name="Prabakaran S."/>
            <person name="Witkowska E."/>
            <person name="Larue G.E."/>
            <person name="Fisher S."/>
            <person name="Freeman R.M."/>
            <person name="Gunawardena J."/>
            <person name="Chu W."/>
            <person name="Stover N.A."/>
            <person name="Gregory B.D."/>
            <person name="Nowacki M."/>
            <person name="Derisi J."/>
            <person name="Roy S.W."/>
            <person name="Marshall W.F."/>
            <person name="Sood P."/>
        </authorList>
    </citation>
    <scope>NUCLEOTIDE SEQUENCE [LARGE SCALE GENOMIC DNA]</scope>
    <source>
        <strain evidence="1">WM001</strain>
    </source>
</reference>
<name>A0A1R2D158_9CILI</name>
<sequence>MDWLNEKAPKEKTKILFMNKTLTMSGVSSLNKVAEIKQESKFENTNNDDDLYNFGYSQGEKKKILEYFSLVQEVEKYCRDVFQVHRERFLMFSRHPLFNKFFKKTKDKFDSTWKYNLEIMGNDKKFLQEMRNLLRNVVENPSETFEFETIPVEIVNDWKKGMKKVLSLVRGQSQSHKAQVKSHYLKAYNS</sequence>
<gene>
    <name evidence="1" type="ORF">SteCoe_1692</name>
</gene>
<evidence type="ECO:0000313" key="1">
    <source>
        <dbReference type="EMBL" id="OMJ94999.1"/>
    </source>
</evidence>
<evidence type="ECO:0000313" key="2">
    <source>
        <dbReference type="Proteomes" id="UP000187209"/>
    </source>
</evidence>
<protein>
    <submittedName>
        <fullName evidence="1">Uncharacterized protein</fullName>
    </submittedName>
</protein>
<accession>A0A1R2D158</accession>
<comment type="caution">
    <text evidence="1">The sequence shown here is derived from an EMBL/GenBank/DDBJ whole genome shotgun (WGS) entry which is preliminary data.</text>
</comment>
<proteinExistence type="predicted"/>
<keyword evidence="2" id="KW-1185">Reference proteome</keyword>